<keyword evidence="1" id="KW-0472">Membrane</keyword>
<feature type="transmembrane region" description="Helical" evidence="1">
    <location>
        <begin position="68"/>
        <end position="87"/>
    </location>
</feature>
<keyword evidence="3" id="KW-1185">Reference proteome</keyword>
<protein>
    <submittedName>
        <fullName evidence="2">Uncharacterized protein</fullName>
    </submittedName>
</protein>
<dbReference type="AlphaFoldDB" id="A0A1R1Y8K7"/>
<sequence length="120" mass="13061">MDIFDKTLSGCMFVGIGVLFLGAIIGSSLSSDDIAYEFVGVSGSSSCGTPNMAFIVDFWQLKFPMSGLLVNLNVLSFQFISGLFFFNNGNPRTIGVFGELIAYKFITSFLMLSKIIEILV</sequence>
<organism evidence="2 3">
    <name type="scientific">Smittium culicis</name>
    <dbReference type="NCBI Taxonomy" id="133412"/>
    <lineage>
        <taxon>Eukaryota</taxon>
        <taxon>Fungi</taxon>
        <taxon>Fungi incertae sedis</taxon>
        <taxon>Zoopagomycota</taxon>
        <taxon>Kickxellomycotina</taxon>
        <taxon>Harpellomycetes</taxon>
        <taxon>Harpellales</taxon>
        <taxon>Legeriomycetaceae</taxon>
        <taxon>Smittium</taxon>
    </lineage>
</organism>
<comment type="caution">
    <text evidence="2">The sequence shown here is derived from an EMBL/GenBank/DDBJ whole genome shotgun (WGS) entry which is preliminary data.</text>
</comment>
<evidence type="ECO:0000313" key="3">
    <source>
        <dbReference type="Proteomes" id="UP000187429"/>
    </source>
</evidence>
<gene>
    <name evidence="2" type="ORF">AYI69_g5033</name>
</gene>
<feature type="transmembrane region" description="Helical" evidence="1">
    <location>
        <begin position="7"/>
        <end position="28"/>
    </location>
</feature>
<name>A0A1R1Y8K7_9FUNG</name>
<evidence type="ECO:0000256" key="1">
    <source>
        <dbReference type="SAM" id="Phobius"/>
    </source>
</evidence>
<reference evidence="3" key="1">
    <citation type="submission" date="2017-01" db="EMBL/GenBank/DDBJ databases">
        <authorList>
            <person name="Wang Y."/>
            <person name="White M."/>
            <person name="Kvist S."/>
            <person name="Moncalvo J.-M."/>
        </authorList>
    </citation>
    <scope>NUCLEOTIDE SEQUENCE [LARGE SCALE GENOMIC DNA]</scope>
    <source>
        <strain evidence="3">ID-206-W2</strain>
    </source>
</reference>
<feature type="transmembrane region" description="Helical" evidence="1">
    <location>
        <begin position="93"/>
        <end position="112"/>
    </location>
</feature>
<dbReference type="EMBL" id="LSSM01002059">
    <property type="protein sequence ID" value="OMJ23282.1"/>
    <property type="molecule type" value="Genomic_DNA"/>
</dbReference>
<dbReference type="Proteomes" id="UP000187429">
    <property type="component" value="Unassembled WGS sequence"/>
</dbReference>
<keyword evidence="1" id="KW-1133">Transmembrane helix</keyword>
<keyword evidence="1" id="KW-0812">Transmembrane</keyword>
<evidence type="ECO:0000313" key="2">
    <source>
        <dbReference type="EMBL" id="OMJ23282.1"/>
    </source>
</evidence>
<proteinExistence type="predicted"/>
<accession>A0A1R1Y8K7</accession>